<dbReference type="GO" id="GO:0016829">
    <property type="term" value="F:lyase activity"/>
    <property type="evidence" value="ECO:0007669"/>
    <property type="project" value="UniProtKB-KW"/>
</dbReference>
<dbReference type="Gene3D" id="3.30.470.10">
    <property type="match status" value="1"/>
</dbReference>
<keyword evidence="6" id="KW-0456">Lyase</keyword>
<dbReference type="InterPro" id="IPR018300">
    <property type="entry name" value="Aminotrans_IV_CS"/>
</dbReference>
<comment type="similarity">
    <text evidence="2 4">Belongs to the class-IV pyridoxal-phosphate-dependent aminotransferase family.</text>
</comment>
<dbReference type="InterPro" id="IPR001544">
    <property type="entry name" value="Aminotrans_IV"/>
</dbReference>
<protein>
    <submittedName>
        <fullName evidence="6">4-amino-4-deoxychorismate lyase</fullName>
    </submittedName>
</protein>
<evidence type="ECO:0000256" key="2">
    <source>
        <dbReference type="ARBA" id="ARBA00009320"/>
    </source>
</evidence>
<evidence type="ECO:0000313" key="6">
    <source>
        <dbReference type="EMBL" id="GGD31997.1"/>
    </source>
</evidence>
<reference evidence="7" key="1">
    <citation type="journal article" date="2019" name="Int. J. Syst. Evol. Microbiol.">
        <title>The Global Catalogue of Microorganisms (GCM) 10K type strain sequencing project: providing services to taxonomists for standard genome sequencing and annotation.</title>
        <authorList>
            <consortium name="The Broad Institute Genomics Platform"/>
            <consortium name="The Broad Institute Genome Sequencing Center for Infectious Disease"/>
            <person name="Wu L."/>
            <person name="Ma J."/>
        </authorList>
    </citation>
    <scope>NUCLEOTIDE SEQUENCE [LARGE SCALE GENOMIC DNA]</scope>
    <source>
        <strain evidence="7">CCM 7403</strain>
    </source>
</reference>
<dbReference type="InterPro" id="IPR043132">
    <property type="entry name" value="BCAT-like_C"/>
</dbReference>
<name>A0ABQ1QLR5_9ACTN</name>
<dbReference type="PANTHER" id="PTHR42743:SF11">
    <property type="entry name" value="AMINODEOXYCHORISMATE LYASE"/>
    <property type="match status" value="1"/>
</dbReference>
<dbReference type="EMBL" id="BMCK01000006">
    <property type="protein sequence ID" value="GGD31997.1"/>
    <property type="molecule type" value="Genomic_DNA"/>
</dbReference>
<comment type="caution">
    <text evidence="6">The sequence shown here is derived from an EMBL/GenBank/DDBJ whole genome shotgun (WGS) entry which is preliminary data.</text>
</comment>
<dbReference type="PANTHER" id="PTHR42743">
    <property type="entry name" value="AMINO-ACID AMINOTRANSFERASE"/>
    <property type="match status" value="1"/>
</dbReference>
<dbReference type="Proteomes" id="UP000630594">
    <property type="component" value="Unassembled WGS sequence"/>
</dbReference>
<accession>A0ABQ1QLR5</accession>
<organism evidence="6 7">
    <name type="scientific">Nocardioides daphniae</name>
    <dbReference type="NCBI Taxonomy" id="402297"/>
    <lineage>
        <taxon>Bacteria</taxon>
        <taxon>Bacillati</taxon>
        <taxon>Actinomycetota</taxon>
        <taxon>Actinomycetes</taxon>
        <taxon>Propionibacteriales</taxon>
        <taxon>Nocardioidaceae</taxon>
        <taxon>Nocardioides</taxon>
    </lineage>
</organism>
<proteinExistence type="inferred from homology"/>
<sequence length="252" mass="26609">MPLRGGRPLYSDAMRTGDGVFETLRMVDGVPFALTRHLRRMADSAAALGLPEVVVDDVREQVLREVAEAGGGVAPVARLRLLWSAGGLQVAHSELPPADGALHVRTTSWRRSRGAGAGGHKSTDYVDNLVALREAVAAGADEVLLADSGGNLAEGSATNVFYVVGGELRTPSLVTGCLPGITRALVLEWVGAREVEEPLGVLEEAEEVFLTSSTREVQAVASCDAWTYAAPGPLTTEVVRTFAARRDAQLDP</sequence>
<evidence type="ECO:0000256" key="4">
    <source>
        <dbReference type="RuleBase" id="RU004106"/>
    </source>
</evidence>
<dbReference type="Gene3D" id="3.20.10.10">
    <property type="entry name" value="D-amino Acid Aminotransferase, subunit A, domain 2"/>
    <property type="match status" value="1"/>
</dbReference>
<evidence type="ECO:0000256" key="5">
    <source>
        <dbReference type="RuleBase" id="RU004516"/>
    </source>
</evidence>
<evidence type="ECO:0000313" key="7">
    <source>
        <dbReference type="Proteomes" id="UP000630594"/>
    </source>
</evidence>
<gene>
    <name evidence="6" type="ORF">GCM10007231_34370</name>
</gene>
<dbReference type="SUPFAM" id="SSF56752">
    <property type="entry name" value="D-aminoacid aminotransferase-like PLP-dependent enzymes"/>
    <property type="match status" value="1"/>
</dbReference>
<dbReference type="InterPro" id="IPR050571">
    <property type="entry name" value="Class-IV_PLP-Dep_Aminotrnsfr"/>
</dbReference>
<evidence type="ECO:0000256" key="3">
    <source>
        <dbReference type="ARBA" id="ARBA00022898"/>
    </source>
</evidence>
<keyword evidence="3 5" id="KW-0663">Pyridoxal phosphate</keyword>
<dbReference type="CDD" id="cd00449">
    <property type="entry name" value="PLPDE_IV"/>
    <property type="match status" value="1"/>
</dbReference>
<evidence type="ECO:0000256" key="1">
    <source>
        <dbReference type="ARBA" id="ARBA00001933"/>
    </source>
</evidence>
<dbReference type="InterPro" id="IPR036038">
    <property type="entry name" value="Aminotransferase-like"/>
</dbReference>
<comment type="cofactor">
    <cofactor evidence="1 5">
        <name>pyridoxal 5'-phosphate</name>
        <dbReference type="ChEBI" id="CHEBI:597326"/>
    </cofactor>
</comment>
<dbReference type="PROSITE" id="PS00770">
    <property type="entry name" value="AA_TRANSFER_CLASS_4"/>
    <property type="match status" value="1"/>
</dbReference>
<dbReference type="Pfam" id="PF01063">
    <property type="entry name" value="Aminotran_4"/>
    <property type="match status" value="1"/>
</dbReference>
<keyword evidence="7" id="KW-1185">Reference proteome</keyword>
<dbReference type="InterPro" id="IPR043131">
    <property type="entry name" value="BCAT-like_N"/>
</dbReference>